<feature type="region of interest" description="Disordered" evidence="2">
    <location>
        <begin position="1"/>
        <end position="26"/>
    </location>
</feature>
<protein>
    <submittedName>
        <fullName evidence="3">Uncharacterized protein</fullName>
    </submittedName>
</protein>
<evidence type="ECO:0000313" key="3">
    <source>
        <dbReference type="EMBL" id="GJT38317.1"/>
    </source>
</evidence>
<reference evidence="3" key="1">
    <citation type="journal article" date="2022" name="Int. J. Mol. Sci.">
        <title>Draft Genome of Tanacetum Coccineum: Genomic Comparison of Closely Related Tanacetum-Family Plants.</title>
        <authorList>
            <person name="Yamashiro T."/>
            <person name="Shiraishi A."/>
            <person name="Nakayama K."/>
            <person name="Satake H."/>
        </authorList>
    </citation>
    <scope>NUCLEOTIDE SEQUENCE</scope>
</reference>
<evidence type="ECO:0000256" key="2">
    <source>
        <dbReference type="SAM" id="MobiDB-lite"/>
    </source>
</evidence>
<name>A0ABQ5DHC5_9ASTR</name>
<gene>
    <name evidence="3" type="ORF">Tco_0938182</name>
</gene>
<keyword evidence="1" id="KW-0175">Coiled coil</keyword>
<accession>A0ABQ5DHC5</accession>
<keyword evidence="4" id="KW-1185">Reference proteome</keyword>
<feature type="region of interest" description="Disordered" evidence="2">
    <location>
        <begin position="158"/>
        <end position="195"/>
    </location>
</feature>
<comment type="caution">
    <text evidence="3">The sequence shown here is derived from an EMBL/GenBank/DDBJ whole genome shotgun (WGS) entry which is preliminary data.</text>
</comment>
<organism evidence="3 4">
    <name type="scientific">Tanacetum coccineum</name>
    <dbReference type="NCBI Taxonomy" id="301880"/>
    <lineage>
        <taxon>Eukaryota</taxon>
        <taxon>Viridiplantae</taxon>
        <taxon>Streptophyta</taxon>
        <taxon>Embryophyta</taxon>
        <taxon>Tracheophyta</taxon>
        <taxon>Spermatophyta</taxon>
        <taxon>Magnoliopsida</taxon>
        <taxon>eudicotyledons</taxon>
        <taxon>Gunneridae</taxon>
        <taxon>Pentapetalae</taxon>
        <taxon>asterids</taxon>
        <taxon>campanulids</taxon>
        <taxon>Asterales</taxon>
        <taxon>Asteraceae</taxon>
        <taxon>Asteroideae</taxon>
        <taxon>Anthemideae</taxon>
        <taxon>Anthemidinae</taxon>
        <taxon>Tanacetum</taxon>
    </lineage>
</organism>
<reference evidence="3" key="2">
    <citation type="submission" date="2022-01" db="EMBL/GenBank/DDBJ databases">
        <authorList>
            <person name="Yamashiro T."/>
            <person name="Shiraishi A."/>
            <person name="Satake H."/>
            <person name="Nakayama K."/>
        </authorList>
    </citation>
    <scope>NUCLEOTIDE SEQUENCE</scope>
</reference>
<dbReference type="Proteomes" id="UP001151760">
    <property type="component" value="Unassembled WGS sequence"/>
</dbReference>
<evidence type="ECO:0000313" key="4">
    <source>
        <dbReference type="Proteomes" id="UP001151760"/>
    </source>
</evidence>
<proteinExistence type="predicted"/>
<dbReference type="EMBL" id="BQNB010015294">
    <property type="protein sequence ID" value="GJT38317.1"/>
    <property type="molecule type" value="Genomic_DNA"/>
</dbReference>
<sequence>MTTRSKGKEIMTEPEKPSKKKAQELLSEQEARRLEEEFAQEDQSIRDQIEKDAEIARAQAEDHLIQMISVLDRSNEVVNNHLQKYEDAVDTLTIEEKIELISELLKYQKDLAQIKRYQAQQQKLHTKPERKKFYMAVLRTEFIPVWERAQNFIPMESKEEREKFKRPGVQLEQRSSKRIKSTAKSSKSDPIDDDIPSGYGLTGEELKGMIELVHIDKVYVEALQVKRPIIGWYVQDDGRMKSWKIVRVGEHVELYQTFEDMLKGIDKDDLDKLWSLAQEVHVQG</sequence>
<evidence type="ECO:0000256" key="1">
    <source>
        <dbReference type="SAM" id="Coils"/>
    </source>
</evidence>
<feature type="coiled-coil region" evidence="1">
    <location>
        <begin position="31"/>
        <end position="95"/>
    </location>
</feature>